<sequence>MSALSTDTCCRVARSQRCMSEQLVLLSALCALEAVPLKFNYFAAFWRDVANTPADAKLEEMLLECSVVTEYVDAVLLDERDSLEDPAIYEFMQHYYPKLCALASSSDAPESPSGSGGGGGATSGAGAVCAAVALAEELAAAAARAPLGALLGRARALALLAPHALAHAHEPPLALQHAAQALQQRLLRAAEEENSEPETGAGASEPARCPSRDGSDAEADAEGDVDGDEAGSEAAADADESAEEEPAPRGGLLARLTLAVHALAAATATAATAAPDLCDAQP</sequence>
<dbReference type="EMBL" id="CAJQZP010000008">
    <property type="protein sequence ID" value="CAG4931720.1"/>
    <property type="molecule type" value="Genomic_DNA"/>
</dbReference>
<organism evidence="2 3">
    <name type="scientific">Parnassius apollo</name>
    <name type="common">Apollo butterfly</name>
    <name type="synonym">Papilio apollo</name>
    <dbReference type="NCBI Taxonomy" id="110799"/>
    <lineage>
        <taxon>Eukaryota</taxon>
        <taxon>Metazoa</taxon>
        <taxon>Ecdysozoa</taxon>
        <taxon>Arthropoda</taxon>
        <taxon>Hexapoda</taxon>
        <taxon>Insecta</taxon>
        <taxon>Pterygota</taxon>
        <taxon>Neoptera</taxon>
        <taxon>Endopterygota</taxon>
        <taxon>Lepidoptera</taxon>
        <taxon>Glossata</taxon>
        <taxon>Ditrysia</taxon>
        <taxon>Papilionoidea</taxon>
        <taxon>Papilionidae</taxon>
        <taxon>Parnassiinae</taxon>
        <taxon>Parnassini</taxon>
        <taxon>Parnassius</taxon>
        <taxon>Parnassius</taxon>
    </lineage>
</organism>
<dbReference type="OrthoDB" id="289038at2759"/>
<proteinExistence type="predicted"/>
<keyword evidence="3" id="KW-1185">Reference proteome</keyword>
<protein>
    <submittedName>
        <fullName evidence="2">(apollo) hypothetical protein</fullName>
    </submittedName>
</protein>
<evidence type="ECO:0000313" key="2">
    <source>
        <dbReference type="EMBL" id="CAG4931720.1"/>
    </source>
</evidence>
<evidence type="ECO:0000256" key="1">
    <source>
        <dbReference type="SAM" id="MobiDB-lite"/>
    </source>
</evidence>
<comment type="caution">
    <text evidence="2">The sequence shown here is derived from an EMBL/GenBank/DDBJ whole genome shotgun (WGS) entry which is preliminary data.</text>
</comment>
<feature type="region of interest" description="Disordered" evidence="1">
    <location>
        <begin position="189"/>
        <end position="250"/>
    </location>
</feature>
<dbReference type="Proteomes" id="UP000691718">
    <property type="component" value="Unassembled WGS sequence"/>
</dbReference>
<accession>A0A8S3W006</accession>
<gene>
    <name evidence="2" type="ORF">PAPOLLO_LOCUS441</name>
</gene>
<reference evidence="2" key="1">
    <citation type="submission" date="2021-04" db="EMBL/GenBank/DDBJ databases">
        <authorList>
            <person name="Tunstrom K."/>
        </authorList>
    </citation>
    <scope>NUCLEOTIDE SEQUENCE</scope>
</reference>
<name>A0A8S3W006_PARAO</name>
<feature type="compositionally biased region" description="Acidic residues" evidence="1">
    <location>
        <begin position="216"/>
        <end position="245"/>
    </location>
</feature>
<evidence type="ECO:0000313" key="3">
    <source>
        <dbReference type="Proteomes" id="UP000691718"/>
    </source>
</evidence>
<dbReference type="AlphaFoldDB" id="A0A8S3W006"/>